<accession>A0ABR3JYN1</accession>
<protein>
    <submittedName>
        <fullName evidence="2">Uncharacterized protein</fullName>
    </submittedName>
</protein>
<comment type="caution">
    <text evidence="2">The sequence shown here is derived from an EMBL/GenBank/DDBJ whole genome shotgun (WGS) entry which is preliminary data.</text>
</comment>
<dbReference type="Proteomes" id="UP001556367">
    <property type="component" value="Unassembled WGS sequence"/>
</dbReference>
<sequence length="177" mass="19133">MSASASGSRNGRLAAIAKAPLPLISLRMKFKFTNIDEIEDPSEAHQIAYHHVAPLCESFSPITIGSSAEVDNEDDDDGGEGGFDEASIPKPAGEPGTSKTNGGWVPGKYLPTQFPSDFGSTFKGFYVSVRISYEHIKDKAVSHELDMKVSYRQQDKAKVRLIVGEASDAMSFVVCEC</sequence>
<gene>
    <name evidence="2" type="ORF">HGRIS_011855</name>
</gene>
<evidence type="ECO:0000256" key="1">
    <source>
        <dbReference type="SAM" id="MobiDB-lite"/>
    </source>
</evidence>
<dbReference type="EMBL" id="JASNQZ010000002">
    <property type="protein sequence ID" value="KAL0960221.1"/>
    <property type="molecule type" value="Genomic_DNA"/>
</dbReference>
<feature type="region of interest" description="Disordered" evidence="1">
    <location>
        <begin position="66"/>
        <end position="104"/>
    </location>
</feature>
<name>A0ABR3JYN1_9AGAR</name>
<reference evidence="3" key="1">
    <citation type="submission" date="2024-06" db="EMBL/GenBank/DDBJ databases">
        <title>Multi-omics analyses provide insights into the biosynthesis of the anticancer antibiotic pleurotin in Hohenbuehelia grisea.</title>
        <authorList>
            <person name="Weaver J.A."/>
            <person name="Alberti F."/>
        </authorList>
    </citation>
    <scope>NUCLEOTIDE SEQUENCE [LARGE SCALE GENOMIC DNA]</scope>
    <source>
        <strain evidence="3">T-177</strain>
    </source>
</reference>
<feature type="compositionally biased region" description="Acidic residues" evidence="1">
    <location>
        <begin position="70"/>
        <end position="83"/>
    </location>
</feature>
<evidence type="ECO:0000313" key="2">
    <source>
        <dbReference type="EMBL" id="KAL0960221.1"/>
    </source>
</evidence>
<keyword evidence="3" id="KW-1185">Reference proteome</keyword>
<evidence type="ECO:0000313" key="3">
    <source>
        <dbReference type="Proteomes" id="UP001556367"/>
    </source>
</evidence>
<proteinExistence type="predicted"/>
<organism evidence="2 3">
    <name type="scientific">Hohenbuehelia grisea</name>
    <dbReference type="NCBI Taxonomy" id="104357"/>
    <lineage>
        <taxon>Eukaryota</taxon>
        <taxon>Fungi</taxon>
        <taxon>Dikarya</taxon>
        <taxon>Basidiomycota</taxon>
        <taxon>Agaricomycotina</taxon>
        <taxon>Agaricomycetes</taxon>
        <taxon>Agaricomycetidae</taxon>
        <taxon>Agaricales</taxon>
        <taxon>Pleurotineae</taxon>
        <taxon>Pleurotaceae</taxon>
        <taxon>Hohenbuehelia</taxon>
    </lineage>
</organism>